<name>A0A495XZ83_9MICO</name>
<dbReference type="Gene3D" id="3.40.50.2000">
    <property type="entry name" value="Glycogen Phosphorylase B"/>
    <property type="match status" value="2"/>
</dbReference>
<protein>
    <recommendedName>
        <fullName evidence="1">D-inositol 3-phosphate glycosyltransferase</fullName>
    </recommendedName>
</protein>
<proteinExistence type="predicted"/>
<dbReference type="InterPro" id="IPR050194">
    <property type="entry name" value="Glycosyltransferase_grp1"/>
</dbReference>
<sequence length="273" mass="29529">MQSRTRGAQQKSDEVLLTWDESTAVRAVGRRTGREHCSGVIWLTDRPDGRSADAVRRALRGCRALWTLSSAQVEPLQRMMGPSGPSVRAVRFGVDHHFFSTHPYPDRPLVVSVGGDRDRDPRTLFAALEAVHRARPEVEIVVQSKAGLPVPDGVSVVPHLSHVELRDLYRRMSVMVIATGHNLHVSGMTVSLEARAVGRPVVITGSPGMEDYVSVDDSMVVGTGDASALADGVVTLLDDVPLAESMGTAGRHNVVARHTEAAMCHELLDVVRG</sequence>
<comment type="caution">
    <text evidence="2">The sequence shown here is derived from an EMBL/GenBank/DDBJ whole genome shotgun (WGS) entry which is preliminary data.</text>
</comment>
<dbReference type="AlphaFoldDB" id="A0A495XZ83"/>
<dbReference type="PANTHER" id="PTHR45947:SF3">
    <property type="entry name" value="SULFOQUINOVOSYL TRANSFERASE SQD2"/>
    <property type="match status" value="1"/>
</dbReference>
<keyword evidence="2" id="KW-0808">Transferase</keyword>
<accession>A0A495XZ83</accession>
<reference evidence="2 3" key="1">
    <citation type="submission" date="2018-10" db="EMBL/GenBank/DDBJ databases">
        <title>Sequencing the genomes of 1000 actinobacteria strains.</title>
        <authorList>
            <person name="Klenk H.-P."/>
        </authorList>
    </citation>
    <scope>NUCLEOTIDE SEQUENCE [LARGE SCALE GENOMIC DNA]</scope>
    <source>
        <strain evidence="2 3">DSM 44267</strain>
    </source>
</reference>
<dbReference type="SUPFAM" id="SSF53756">
    <property type="entry name" value="UDP-Glycosyltransferase/glycogen phosphorylase"/>
    <property type="match status" value="1"/>
</dbReference>
<dbReference type="EMBL" id="RBXT01000001">
    <property type="protein sequence ID" value="RKT78475.1"/>
    <property type="molecule type" value="Genomic_DNA"/>
</dbReference>
<keyword evidence="3" id="KW-1185">Reference proteome</keyword>
<evidence type="ECO:0000313" key="2">
    <source>
        <dbReference type="EMBL" id="RKT78475.1"/>
    </source>
</evidence>
<dbReference type="GO" id="GO:0016757">
    <property type="term" value="F:glycosyltransferase activity"/>
    <property type="evidence" value="ECO:0007669"/>
    <property type="project" value="TreeGrafter"/>
</dbReference>
<evidence type="ECO:0000313" key="3">
    <source>
        <dbReference type="Proteomes" id="UP000278440"/>
    </source>
</evidence>
<gene>
    <name evidence="2" type="ORF">DFJ68_1921</name>
</gene>
<dbReference type="Proteomes" id="UP000278440">
    <property type="component" value="Unassembled WGS sequence"/>
</dbReference>
<dbReference type="PANTHER" id="PTHR45947">
    <property type="entry name" value="SULFOQUINOVOSYL TRANSFERASE SQD2"/>
    <property type="match status" value="1"/>
</dbReference>
<dbReference type="Pfam" id="PF13692">
    <property type="entry name" value="Glyco_trans_1_4"/>
    <property type="match status" value="1"/>
</dbReference>
<evidence type="ECO:0000256" key="1">
    <source>
        <dbReference type="ARBA" id="ARBA00021292"/>
    </source>
</evidence>
<dbReference type="CDD" id="cd03801">
    <property type="entry name" value="GT4_PimA-like"/>
    <property type="match status" value="1"/>
</dbReference>
<organism evidence="2 3">
    <name type="scientific">Terracoccus luteus</name>
    <dbReference type="NCBI Taxonomy" id="53356"/>
    <lineage>
        <taxon>Bacteria</taxon>
        <taxon>Bacillati</taxon>
        <taxon>Actinomycetota</taxon>
        <taxon>Actinomycetes</taxon>
        <taxon>Micrococcales</taxon>
        <taxon>Intrasporangiaceae</taxon>
        <taxon>Terracoccus</taxon>
    </lineage>
</organism>